<dbReference type="Gene3D" id="1.25.10.10">
    <property type="entry name" value="Leucine-rich Repeat Variant"/>
    <property type="match status" value="1"/>
</dbReference>
<dbReference type="Pfam" id="PF03810">
    <property type="entry name" value="IBN_N"/>
    <property type="match status" value="1"/>
</dbReference>
<dbReference type="GO" id="GO:0006606">
    <property type="term" value="P:protein import into nucleus"/>
    <property type="evidence" value="ECO:0007669"/>
    <property type="project" value="InterPro"/>
</dbReference>
<accession>A0AA48LA52</accession>
<evidence type="ECO:0000256" key="6">
    <source>
        <dbReference type="ARBA" id="ARBA00022927"/>
    </source>
</evidence>
<keyword evidence="3" id="KW-0813">Transport</keyword>
<dbReference type="SMART" id="SM00913">
    <property type="entry name" value="IBN_N"/>
    <property type="match status" value="1"/>
</dbReference>
<dbReference type="InterPro" id="IPR001494">
    <property type="entry name" value="Importin-beta_N"/>
</dbReference>
<protein>
    <recommendedName>
        <fullName evidence="7">Importin-95</fullName>
    </recommendedName>
    <alternativeName>
        <fullName evidence="8">Karyopherin-95</fullName>
    </alternativeName>
</protein>
<dbReference type="PANTHER" id="PTHR10527">
    <property type="entry name" value="IMPORTIN BETA"/>
    <property type="match status" value="1"/>
</dbReference>
<dbReference type="GO" id="GO:0005737">
    <property type="term" value="C:cytoplasm"/>
    <property type="evidence" value="ECO:0007669"/>
    <property type="project" value="UniProtKB-SubCell"/>
</dbReference>
<dbReference type="GeneID" id="85498590"/>
<dbReference type="Pfam" id="PF13513">
    <property type="entry name" value="HEAT_EZ"/>
    <property type="match status" value="1"/>
</dbReference>
<sequence>MDAATLLANSLSENAATRQSATEQLEVARRDNLAGYLHTLAQELANESAPSHIRNAAGIAFKNAVSARDAVNQPALSEAWMALSDDVRNSLKHSLLSSLASQDKRAAGVAAQAVSAVAAVELPRGSWSELIGQLLQFVQNEENTGLRVATLQTIGYICEVVQPQYLSARSNEILTAVVQGARKEEPSTDVQTAAINALYNSLEFIRDNFEREGERNYIMQVVCEATQSTAVPVQVGAFECLVRIMSLYYEFMELYMERALFGLTIMGMKHPEEPVALQAIEFWSTVCEEEIEIGIESQEALAYGEEPAVVSKHFAKMALNEILPVLLELLTQQEEDADEDEWTKSMAAASCLELLARDVGDAIVQPVVPFVEQGIRSSEWRHREAAVMAFGCILDGPESNTLSTLVAQALGTLISMLQSDPDVHVRDSVAWTLSKITELMLEVVDTGSHLQNLVQALVMGVQSGTPRIINSCCSALSNLVIQLLPADMISEDPATSPMSPFFEPIFKALMPVTEKATNDGNCRTAAYQTMATFVANSALDTLTMAEQVTVEMLRRQEALIGMQNQLLGMDDRNNWNDMQINICVVIQAFIQKTPALVQPYADQIMTNLLTILSSSAKHGAVLEDLLATIGALAGALEVGFVKYMEAFSGFLLAALQAVDDYQVVQAAVYCVSDVARAIQEQIAPYAERIMVELIAILRSPVIHRQVKPTAITAIGEVALAVGPEFARFLETTMAILSQAGATTASSNDLALNEFVWTMREAIVDAFIGIMNGLKAGDPAPMLPYVGGIMTFLQGCMSEEDRTEDFITNTLGLIGDFGDTFKGTVRDVLCTEWVQMAIAVGRQRGASKQSRTNAAYAQKTIKELSK</sequence>
<dbReference type="InterPro" id="IPR040122">
    <property type="entry name" value="Importin_beta"/>
</dbReference>
<evidence type="ECO:0000256" key="1">
    <source>
        <dbReference type="ARBA" id="ARBA00004496"/>
    </source>
</evidence>
<keyword evidence="11" id="KW-1185">Reference proteome</keyword>
<dbReference type="InterPro" id="IPR016024">
    <property type="entry name" value="ARM-type_fold"/>
</dbReference>
<dbReference type="Pfam" id="PF25574">
    <property type="entry name" value="TPR_IMB1"/>
    <property type="match status" value="1"/>
</dbReference>
<dbReference type="AlphaFoldDB" id="A0AA48LA52"/>
<evidence type="ECO:0000256" key="2">
    <source>
        <dbReference type="ARBA" id="ARBA00010907"/>
    </source>
</evidence>
<dbReference type="PROSITE" id="PS50166">
    <property type="entry name" value="IMPORTIN_B_NT"/>
    <property type="match status" value="1"/>
</dbReference>
<dbReference type="GO" id="GO:0031267">
    <property type="term" value="F:small GTPase binding"/>
    <property type="evidence" value="ECO:0007669"/>
    <property type="project" value="InterPro"/>
</dbReference>
<organism evidence="10 11">
    <name type="scientific">Cutaneotrichosporon cavernicola</name>
    <dbReference type="NCBI Taxonomy" id="279322"/>
    <lineage>
        <taxon>Eukaryota</taxon>
        <taxon>Fungi</taxon>
        <taxon>Dikarya</taxon>
        <taxon>Basidiomycota</taxon>
        <taxon>Agaricomycotina</taxon>
        <taxon>Tremellomycetes</taxon>
        <taxon>Trichosporonales</taxon>
        <taxon>Trichosporonaceae</taxon>
        <taxon>Cutaneotrichosporon</taxon>
    </lineage>
</organism>
<dbReference type="SUPFAM" id="SSF48371">
    <property type="entry name" value="ARM repeat"/>
    <property type="match status" value="1"/>
</dbReference>
<dbReference type="EMBL" id="AP028219">
    <property type="protein sequence ID" value="BEI94720.1"/>
    <property type="molecule type" value="Genomic_DNA"/>
</dbReference>
<keyword evidence="6" id="KW-0653">Protein transport</keyword>
<keyword evidence="4" id="KW-0963">Cytoplasm</keyword>
<dbReference type="InterPro" id="IPR058584">
    <property type="entry name" value="IMB1_TNPO1-like_TPR"/>
</dbReference>
<gene>
    <name evidence="10" type="primary">kap95</name>
    <name evidence="10" type="ORF">CcaverHIS019_0703010</name>
</gene>
<name>A0AA48LA52_9TREE</name>
<evidence type="ECO:0000256" key="3">
    <source>
        <dbReference type="ARBA" id="ARBA00022448"/>
    </source>
</evidence>
<dbReference type="KEGG" id="ccac:CcaHIS019_0703010"/>
<reference evidence="10" key="1">
    <citation type="journal article" date="2023" name="BMC Genomics">
        <title>Chromosome-level genome assemblies of Cutaneotrichosporon spp. (Trichosporonales, Basidiomycota) reveal imbalanced evolution between nucleotide sequences and chromosome synteny.</title>
        <authorList>
            <person name="Kobayashi Y."/>
            <person name="Kayamori A."/>
            <person name="Aoki K."/>
            <person name="Shiwa Y."/>
            <person name="Matsutani M."/>
            <person name="Fujita N."/>
            <person name="Sugita T."/>
            <person name="Iwasaki W."/>
            <person name="Tanaka N."/>
            <person name="Takashima M."/>
        </authorList>
    </citation>
    <scope>NUCLEOTIDE SEQUENCE</scope>
    <source>
        <strain evidence="10">HIS019</strain>
    </source>
</reference>
<evidence type="ECO:0000313" key="11">
    <source>
        <dbReference type="Proteomes" id="UP001233271"/>
    </source>
</evidence>
<dbReference type="InterPro" id="IPR011989">
    <property type="entry name" value="ARM-like"/>
</dbReference>
<comment type="subcellular location">
    <subcellularLocation>
        <location evidence="1">Cytoplasm</location>
    </subcellularLocation>
</comment>
<dbReference type="RefSeq" id="XP_060459985.1">
    <property type="nucleotide sequence ID" value="XM_060603719.1"/>
</dbReference>
<evidence type="ECO:0000256" key="7">
    <source>
        <dbReference type="ARBA" id="ARBA00079884"/>
    </source>
</evidence>
<proteinExistence type="inferred from homology"/>
<evidence type="ECO:0000256" key="4">
    <source>
        <dbReference type="ARBA" id="ARBA00022490"/>
    </source>
</evidence>
<comment type="similarity">
    <text evidence="2">Belongs to the importin beta family. Importin beta-1 subfamily.</text>
</comment>
<dbReference type="FunFam" id="1.25.10.10:FF:000027">
    <property type="entry name" value="Importin subunit beta-1"/>
    <property type="match status" value="1"/>
</dbReference>
<evidence type="ECO:0000313" key="10">
    <source>
        <dbReference type="EMBL" id="BEI94720.1"/>
    </source>
</evidence>
<dbReference type="Proteomes" id="UP001233271">
    <property type="component" value="Chromosome 7b"/>
</dbReference>
<feature type="domain" description="Importin N-terminal" evidence="9">
    <location>
        <begin position="21"/>
        <end position="101"/>
    </location>
</feature>
<keyword evidence="5" id="KW-0677">Repeat</keyword>
<evidence type="ECO:0000259" key="9">
    <source>
        <dbReference type="PROSITE" id="PS50166"/>
    </source>
</evidence>
<evidence type="ECO:0000256" key="5">
    <source>
        <dbReference type="ARBA" id="ARBA00022737"/>
    </source>
</evidence>
<evidence type="ECO:0000256" key="8">
    <source>
        <dbReference type="ARBA" id="ARBA00083566"/>
    </source>
</evidence>